<name>A0A8B9FHN3_9PSIT</name>
<dbReference type="InterPro" id="IPR008160">
    <property type="entry name" value="Collagen"/>
</dbReference>
<evidence type="ECO:0000256" key="2">
    <source>
        <dbReference type="SAM" id="Phobius"/>
    </source>
</evidence>
<evidence type="ECO:0000313" key="3">
    <source>
        <dbReference type="Ensembl" id="ENSACOP00000010145.1"/>
    </source>
</evidence>
<evidence type="ECO:0000313" key="4">
    <source>
        <dbReference type="Proteomes" id="UP000694522"/>
    </source>
</evidence>
<dbReference type="Pfam" id="PF01391">
    <property type="entry name" value="Collagen"/>
    <property type="match status" value="1"/>
</dbReference>
<sequence length="94" mass="9705">WLVWGFCSVFGFLFLGVSFLGMSLTLVEQSVEMSLFHYQVGNPGEPGSRGPEGSRGLPGVEGPRGSPGPRGLQGEQGAPGLPGSQGPAVSTIFV</sequence>
<feature type="compositionally biased region" description="Low complexity" evidence="1">
    <location>
        <begin position="41"/>
        <end position="58"/>
    </location>
</feature>
<organism evidence="3 4">
    <name type="scientific">Amazona collaria</name>
    <name type="common">yellow-billed parrot</name>
    <dbReference type="NCBI Taxonomy" id="241587"/>
    <lineage>
        <taxon>Eukaryota</taxon>
        <taxon>Metazoa</taxon>
        <taxon>Chordata</taxon>
        <taxon>Craniata</taxon>
        <taxon>Vertebrata</taxon>
        <taxon>Euteleostomi</taxon>
        <taxon>Archelosauria</taxon>
        <taxon>Archosauria</taxon>
        <taxon>Dinosauria</taxon>
        <taxon>Saurischia</taxon>
        <taxon>Theropoda</taxon>
        <taxon>Coelurosauria</taxon>
        <taxon>Aves</taxon>
        <taxon>Neognathae</taxon>
        <taxon>Neoaves</taxon>
        <taxon>Telluraves</taxon>
        <taxon>Australaves</taxon>
        <taxon>Psittaciformes</taxon>
        <taxon>Psittacidae</taxon>
        <taxon>Amazona</taxon>
    </lineage>
</organism>
<dbReference type="Gene3D" id="1.20.5.320">
    <property type="entry name" value="6-Phosphogluconate Dehydrogenase, domain 3"/>
    <property type="match status" value="1"/>
</dbReference>
<keyword evidence="2" id="KW-1133">Transmembrane helix</keyword>
<keyword evidence="2" id="KW-0812">Transmembrane</keyword>
<proteinExistence type="predicted"/>
<reference evidence="3" key="2">
    <citation type="submission" date="2025-09" db="UniProtKB">
        <authorList>
            <consortium name="Ensembl"/>
        </authorList>
    </citation>
    <scope>IDENTIFICATION</scope>
</reference>
<protein>
    <submittedName>
        <fullName evidence="3">Uncharacterized protein</fullName>
    </submittedName>
</protein>
<keyword evidence="4" id="KW-1185">Reference proteome</keyword>
<feature type="transmembrane region" description="Helical" evidence="2">
    <location>
        <begin position="6"/>
        <end position="27"/>
    </location>
</feature>
<evidence type="ECO:0000256" key="1">
    <source>
        <dbReference type="SAM" id="MobiDB-lite"/>
    </source>
</evidence>
<reference evidence="3" key="1">
    <citation type="submission" date="2025-08" db="UniProtKB">
        <authorList>
            <consortium name="Ensembl"/>
        </authorList>
    </citation>
    <scope>IDENTIFICATION</scope>
</reference>
<dbReference type="Ensembl" id="ENSACOT00000010498.1">
    <property type="protein sequence ID" value="ENSACOP00000010145.1"/>
    <property type="gene ID" value="ENSACOG00000007076.1"/>
</dbReference>
<dbReference type="Proteomes" id="UP000694522">
    <property type="component" value="Unplaced"/>
</dbReference>
<accession>A0A8B9FHN3</accession>
<keyword evidence="2" id="KW-0472">Membrane</keyword>
<dbReference type="AlphaFoldDB" id="A0A8B9FHN3"/>
<feature type="region of interest" description="Disordered" evidence="1">
    <location>
        <begin position="41"/>
        <end position="94"/>
    </location>
</feature>